<reference evidence="2 3" key="1">
    <citation type="submission" date="2016-03" db="EMBL/GenBank/DDBJ databases">
        <title>Whole genome sequencing of Grifola frondosa 9006-11.</title>
        <authorList>
            <person name="Min B."/>
            <person name="Park H."/>
            <person name="Kim J.-G."/>
            <person name="Cho H."/>
            <person name="Oh Y.-L."/>
            <person name="Kong W.-S."/>
            <person name="Choi I.-G."/>
        </authorList>
    </citation>
    <scope>NUCLEOTIDE SEQUENCE [LARGE SCALE GENOMIC DNA]</scope>
    <source>
        <strain evidence="2 3">9006-11</strain>
    </source>
</reference>
<evidence type="ECO:0000313" key="2">
    <source>
        <dbReference type="EMBL" id="OBZ77271.1"/>
    </source>
</evidence>
<sequence>MTVLSPPTSYLPPIGQIHQFPIDHLSKAVHYLRVIYNPEVRGTRRIKQQKPSKSSPASPANASTQSDLDLIRADAFERSYAIRWLTALVSQAYRLPAPTDVDVAQDALIHSAAALLALCAGTAAAGTLAREFSFAHATGALRVQLTDAPLENQDYASVGAQTWGSACLLAEMLAGAPADFGLTPHVLRTGLRALELGAGTGLVSIALAKIWTADAQAHATVAATDFHPSVLANLQRNIAANFPAHEPRVALSAHFLDWSAAPAPEAPPPLDEPFDLVLGADVVYEPEHARWIKACVERLLRAPGGSAPTPRFHLVIPLRPRTPSSRALWKRCSRTRLQSGAWVWVCGACAGDRGKEVVVCEDCGDVRSRAGGAGEIEFTAASGWSLDAIVHQSSTKAKL</sequence>
<accession>A0A1C7MK70</accession>
<keyword evidence="2" id="KW-0489">Methyltransferase</keyword>
<keyword evidence="2" id="KW-0808">Transferase</keyword>
<dbReference type="PANTHER" id="PTHR14614">
    <property type="entry name" value="HEPATOCELLULAR CARCINOMA-ASSOCIATED ANTIGEN"/>
    <property type="match status" value="1"/>
</dbReference>
<dbReference type="GO" id="GO:0008757">
    <property type="term" value="F:S-adenosylmethionine-dependent methyltransferase activity"/>
    <property type="evidence" value="ECO:0007669"/>
    <property type="project" value="UniProtKB-ARBA"/>
</dbReference>
<feature type="region of interest" description="Disordered" evidence="1">
    <location>
        <begin position="43"/>
        <end position="65"/>
    </location>
</feature>
<proteinExistence type="predicted"/>
<dbReference type="OrthoDB" id="433955at2759"/>
<dbReference type="InterPro" id="IPR029063">
    <property type="entry name" value="SAM-dependent_MTases_sf"/>
</dbReference>
<dbReference type="PANTHER" id="PTHR14614:SF147">
    <property type="entry name" value="S-ADENOSYLMETHIONINE-DEPENDENT METHYLTRANSFERASE OF THE SEVEN BETA-STRAND FAMILY"/>
    <property type="match status" value="1"/>
</dbReference>
<protein>
    <submittedName>
        <fullName evidence="2">Protein-lysine N-methyltransferase rrg1</fullName>
    </submittedName>
</protein>
<dbReference type="SUPFAM" id="SSF53335">
    <property type="entry name" value="S-adenosyl-L-methionine-dependent methyltransferases"/>
    <property type="match status" value="1"/>
</dbReference>
<dbReference type="Pfam" id="PF10294">
    <property type="entry name" value="Methyltransf_16"/>
    <property type="match status" value="1"/>
</dbReference>
<dbReference type="EMBL" id="LUGG01000002">
    <property type="protein sequence ID" value="OBZ77271.1"/>
    <property type="molecule type" value="Genomic_DNA"/>
</dbReference>
<dbReference type="OMA" id="VEYAYYK"/>
<name>A0A1C7MK70_GRIFR</name>
<evidence type="ECO:0000313" key="3">
    <source>
        <dbReference type="Proteomes" id="UP000092993"/>
    </source>
</evidence>
<dbReference type="STRING" id="5627.A0A1C7MK70"/>
<gene>
    <name evidence="2" type="primary">rrg1</name>
    <name evidence="2" type="ORF">A0H81_01647</name>
</gene>
<keyword evidence="3" id="KW-1185">Reference proteome</keyword>
<dbReference type="GO" id="GO:0032259">
    <property type="term" value="P:methylation"/>
    <property type="evidence" value="ECO:0007669"/>
    <property type="project" value="UniProtKB-KW"/>
</dbReference>
<feature type="compositionally biased region" description="Low complexity" evidence="1">
    <location>
        <begin position="51"/>
        <end position="65"/>
    </location>
</feature>
<dbReference type="AlphaFoldDB" id="A0A1C7MK70"/>
<dbReference type="Proteomes" id="UP000092993">
    <property type="component" value="Unassembled WGS sequence"/>
</dbReference>
<dbReference type="CDD" id="cd02440">
    <property type="entry name" value="AdoMet_MTases"/>
    <property type="match status" value="1"/>
</dbReference>
<dbReference type="Gene3D" id="3.40.50.150">
    <property type="entry name" value="Vaccinia Virus protein VP39"/>
    <property type="match status" value="1"/>
</dbReference>
<organism evidence="2 3">
    <name type="scientific">Grifola frondosa</name>
    <name type="common">Maitake</name>
    <name type="synonym">Polyporus frondosus</name>
    <dbReference type="NCBI Taxonomy" id="5627"/>
    <lineage>
        <taxon>Eukaryota</taxon>
        <taxon>Fungi</taxon>
        <taxon>Dikarya</taxon>
        <taxon>Basidiomycota</taxon>
        <taxon>Agaricomycotina</taxon>
        <taxon>Agaricomycetes</taxon>
        <taxon>Polyporales</taxon>
        <taxon>Grifolaceae</taxon>
        <taxon>Grifola</taxon>
    </lineage>
</organism>
<comment type="caution">
    <text evidence="2">The sequence shown here is derived from an EMBL/GenBank/DDBJ whole genome shotgun (WGS) entry which is preliminary data.</text>
</comment>
<evidence type="ECO:0000256" key="1">
    <source>
        <dbReference type="SAM" id="MobiDB-lite"/>
    </source>
</evidence>
<dbReference type="InterPro" id="IPR019410">
    <property type="entry name" value="Methyltransf_16"/>
</dbReference>